<accession>A0A8H5GU62</accession>
<keyword evidence="2" id="KW-1185">Reference proteome</keyword>
<dbReference type="Gene3D" id="3.80.10.10">
    <property type="entry name" value="Ribonuclease Inhibitor"/>
    <property type="match status" value="1"/>
</dbReference>
<reference evidence="1 2" key="1">
    <citation type="journal article" date="2020" name="ISME J.">
        <title>Uncovering the hidden diversity of litter-decomposition mechanisms in mushroom-forming fungi.</title>
        <authorList>
            <person name="Floudas D."/>
            <person name="Bentzer J."/>
            <person name="Ahren D."/>
            <person name="Johansson T."/>
            <person name="Persson P."/>
            <person name="Tunlid A."/>
        </authorList>
    </citation>
    <scope>NUCLEOTIDE SEQUENCE [LARGE SCALE GENOMIC DNA]</scope>
    <source>
        <strain evidence="1 2">CBS 291.85</strain>
    </source>
</reference>
<evidence type="ECO:0000313" key="1">
    <source>
        <dbReference type="EMBL" id="KAF5371298.1"/>
    </source>
</evidence>
<proteinExistence type="predicted"/>
<sequence length="447" mass="50537">MSSVISYKPLPFDILEEVFKNHCAEFSLKTSVIRTGRPPRPSQPYGAIVSPTLNAALTCFAWGRVALATPVLWSKLSIDLACNTPHFRDNVKLFLRRSNKGLPGSRSTFLTLKIELDKDAINFDPEHAPTDSDEDNAYYTDPELQPLPEYLSGELPEGSRKLSKLLLRENHRWHDVAFYLDWELFDNIIPKQRAPILKLVNTHGDATLSQLQKLELTWDMDEKSAPQWDLDSGRVLFFEWLAWGASSLHTLCLSQLRPEVYDMCLGFPSSNHLRSLVVDGWMVTSLMDVLEVFRDCSGIQAVNLPIDGVHEDPASLTRSSPHLQNLTISGNLLKSDEELIALLRLVPQINHLALDFQYPSSQKGFGNLWTEHLLRRLTWNKPDTFLPSLTSLDVTVDCSTREAHPLLLPGLVVVRDMLRSRLNPSSPTDENNVTTLRVFNFTGRGEK</sequence>
<dbReference type="Proteomes" id="UP000559256">
    <property type="component" value="Unassembled WGS sequence"/>
</dbReference>
<protein>
    <submittedName>
        <fullName evidence="1">Uncharacterized protein</fullName>
    </submittedName>
</protein>
<dbReference type="EMBL" id="JAACJM010000009">
    <property type="protein sequence ID" value="KAF5371298.1"/>
    <property type="molecule type" value="Genomic_DNA"/>
</dbReference>
<evidence type="ECO:0000313" key="2">
    <source>
        <dbReference type="Proteomes" id="UP000559256"/>
    </source>
</evidence>
<gene>
    <name evidence="1" type="ORF">D9758_004141</name>
</gene>
<dbReference type="SUPFAM" id="SSF52047">
    <property type="entry name" value="RNI-like"/>
    <property type="match status" value="1"/>
</dbReference>
<comment type="caution">
    <text evidence="1">The sequence shown here is derived from an EMBL/GenBank/DDBJ whole genome shotgun (WGS) entry which is preliminary data.</text>
</comment>
<dbReference type="InterPro" id="IPR032675">
    <property type="entry name" value="LRR_dom_sf"/>
</dbReference>
<organism evidence="1 2">
    <name type="scientific">Tetrapyrgos nigripes</name>
    <dbReference type="NCBI Taxonomy" id="182062"/>
    <lineage>
        <taxon>Eukaryota</taxon>
        <taxon>Fungi</taxon>
        <taxon>Dikarya</taxon>
        <taxon>Basidiomycota</taxon>
        <taxon>Agaricomycotina</taxon>
        <taxon>Agaricomycetes</taxon>
        <taxon>Agaricomycetidae</taxon>
        <taxon>Agaricales</taxon>
        <taxon>Marasmiineae</taxon>
        <taxon>Marasmiaceae</taxon>
        <taxon>Tetrapyrgos</taxon>
    </lineage>
</organism>
<name>A0A8H5GU62_9AGAR</name>
<dbReference type="AlphaFoldDB" id="A0A8H5GU62"/>